<dbReference type="GO" id="GO:0012505">
    <property type="term" value="C:endomembrane system"/>
    <property type="evidence" value="ECO:0007669"/>
    <property type="project" value="UniProtKB-SubCell"/>
</dbReference>
<comment type="subcellular location">
    <subcellularLocation>
        <location evidence="1">Endomembrane system</location>
    </subcellularLocation>
</comment>
<dbReference type="GO" id="GO:0042626">
    <property type="term" value="F:ATPase-coupled transmembrane transporter activity"/>
    <property type="evidence" value="ECO:0007669"/>
    <property type="project" value="InterPro"/>
</dbReference>
<dbReference type="EMBL" id="CAJHIR010000001">
    <property type="protein sequence ID" value="CAD6490845.1"/>
    <property type="molecule type" value="Genomic_DNA"/>
</dbReference>
<evidence type="ECO:0000313" key="6">
    <source>
        <dbReference type="EMBL" id="CAD6490845.1"/>
    </source>
</evidence>
<evidence type="ECO:0000256" key="3">
    <source>
        <dbReference type="ARBA" id="ARBA00022475"/>
    </source>
</evidence>
<dbReference type="NCBIfam" id="TIGR01728">
    <property type="entry name" value="SsuA_fam"/>
    <property type="match status" value="1"/>
</dbReference>
<dbReference type="AlphaFoldDB" id="A0A811T7M6"/>
<dbReference type="InterPro" id="IPR010067">
    <property type="entry name" value="ABC_SsuA_sub-bd"/>
</dbReference>
<evidence type="ECO:0000256" key="1">
    <source>
        <dbReference type="ARBA" id="ARBA00004308"/>
    </source>
</evidence>
<gene>
    <name evidence="6" type="ORF">LAKADJCE_00030</name>
</gene>
<dbReference type="Proteomes" id="UP000612009">
    <property type="component" value="Unassembled WGS sequence"/>
</dbReference>
<dbReference type="Gene3D" id="3.40.190.10">
    <property type="entry name" value="Periplasmic binding protein-like II"/>
    <property type="match status" value="2"/>
</dbReference>
<keyword evidence="2" id="KW-0813">Transport</keyword>
<dbReference type="PROSITE" id="PS51257">
    <property type="entry name" value="PROKAR_LIPOPROTEIN"/>
    <property type="match status" value="1"/>
</dbReference>
<evidence type="ECO:0000256" key="2">
    <source>
        <dbReference type="ARBA" id="ARBA00022448"/>
    </source>
</evidence>
<sequence length="339" mass="37357">MKKRIMLSLIAIASVALIAIFAGCVDEKAPSEMTTLHIGYQPSTHQIAAMLASEKGWWEEDLAKFGIEKVEMKEFPSGPPEMHAMIAGDLDVAYVGVSPPIAAMYEGLDAKIIAGVQTQGSAIVIRPEFADKYEGAQSLKGMTIATFPPGSIQHTILSKWLSDNGIDPEKDVEMKAMGPSDAITAIGANTVDCVFLASPSPTIIVEEGNGIIVEWSGSMWKDHACCCLTASDKMIEEHPEIVKEIIKTHIRATEYEIEHPEEAAEICAKWLDADVKTIQKSIDATDMQWIYDPHLEVESGLEYARVIYELNKERYEGKGIKVLEKEDVFDTSFYDEIKG</sequence>
<name>A0A811T7M6_9EURY</name>
<proteinExistence type="predicted"/>
<comment type="caution">
    <text evidence="6">The sequence shown here is derived from an EMBL/GenBank/DDBJ whole genome shotgun (WGS) entry which is preliminary data.</text>
</comment>
<dbReference type="GO" id="GO:0016020">
    <property type="term" value="C:membrane"/>
    <property type="evidence" value="ECO:0007669"/>
    <property type="project" value="InterPro"/>
</dbReference>
<dbReference type="PANTHER" id="PTHR30024:SF42">
    <property type="entry name" value="ALIPHATIC SULFONATES-BINDING PROTEIN-RELATED"/>
    <property type="match status" value="1"/>
</dbReference>
<keyword evidence="3" id="KW-1003">Cell membrane</keyword>
<reference evidence="6" key="1">
    <citation type="submission" date="2020-10" db="EMBL/GenBank/DDBJ databases">
        <authorList>
            <person name="Hahn C.J."/>
            <person name="Laso-Perez R."/>
            <person name="Vulcano F."/>
            <person name="Vaziourakis K.-M."/>
            <person name="Stokke R."/>
            <person name="Steen I.H."/>
            <person name="Teske A."/>
            <person name="Boetius A."/>
            <person name="Liebeke M."/>
            <person name="Amann R."/>
            <person name="Knittel K."/>
        </authorList>
    </citation>
    <scope>NUCLEOTIDE SEQUENCE</scope>
    <source>
        <strain evidence="6">Gfbio:e3339647-f889-4370-9287-4fb5cb688e4c:AG392J18_GoMArc1</strain>
    </source>
</reference>
<dbReference type="PANTHER" id="PTHR30024">
    <property type="entry name" value="ALIPHATIC SULFONATES-BINDING PROTEIN-RELATED"/>
    <property type="match status" value="1"/>
</dbReference>
<organism evidence="6 7">
    <name type="scientific">Candidatus Argoarchaeum ethanivorans</name>
    <dbReference type="NCBI Taxonomy" id="2608793"/>
    <lineage>
        <taxon>Archaea</taxon>
        <taxon>Methanobacteriati</taxon>
        <taxon>Methanobacteriota</taxon>
        <taxon>Stenosarchaea group</taxon>
        <taxon>Methanomicrobia</taxon>
        <taxon>Methanosarcinales</taxon>
        <taxon>Methanosarcinales incertae sedis</taxon>
        <taxon>GOM Arc I cluster</taxon>
        <taxon>Candidatus Argoarchaeum</taxon>
    </lineage>
</organism>
<dbReference type="InterPro" id="IPR044527">
    <property type="entry name" value="NrtA/CpmA_ABC-bd_dom"/>
</dbReference>
<evidence type="ECO:0000256" key="4">
    <source>
        <dbReference type="ARBA" id="ARBA00022519"/>
    </source>
</evidence>
<accession>A0A811T7M6</accession>
<keyword evidence="4" id="KW-0997">Cell inner membrane</keyword>
<protein>
    <submittedName>
        <fullName evidence="6">NMT1-like family protein</fullName>
    </submittedName>
</protein>
<keyword evidence="5" id="KW-0472">Membrane</keyword>
<dbReference type="Pfam" id="PF13379">
    <property type="entry name" value="NMT1_2"/>
    <property type="match status" value="1"/>
</dbReference>
<evidence type="ECO:0000256" key="5">
    <source>
        <dbReference type="ARBA" id="ARBA00023136"/>
    </source>
</evidence>
<dbReference type="CDD" id="cd13553">
    <property type="entry name" value="PBP2_NrtA_CpmA_like"/>
    <property type="match status" value="1"/>
</dbReference>
<dbReference type="SUPFAM" id="SSF53850">
    <property type="entry name" value="Periplasmic binding protein-like II"/>
    <property type="match status" value="1"/>
</dbReference>
<evidence type="ECO:0000313" key="7">
    <source>
        <dbReference type="Proteomes" id="UP000612009"/>
    </source>
</evidence>